<sequence length="76" mass="8947">MDTKWERRGLTQPPSPIGLLSIHQSRFPSERSTGNPPCSDQTHRHGRWLTFIQEDRRQANRVEKNYNDRPEVLIAH</sequence>
<reference evidence="2" key="1">
    <citation type="submission" date="2020-11" db="EMBL/GenBank/DDBJ databases">
        <title>Adaptations for nitrogen fixation in a non-lichenized fungal sporocarp promotes dispersal by wood-feeding termites.</title>
        <authorList>
            <consortium name="DOE Joint Genome Institute"/>
            <person name="Koch R.A."/>
            <person name="Yoon G."/>
            <person name="Arayal U."/>
            <person name="Lail K."/>
            <person name="Amirebrahimi M."/>
            <person name="Labutti K."/>
            <person name="Lipzen A."/>
            <person name="Riley R."/>
            <person name="Barry K."/>
            <person name="Henrissat B."/>
            <person name="Grigoriev I.V."/>
            <person name="Herr J.R."/>
            <person name="Aime M.C."/>
        </authorList>
    </citation>
    <scope>NUCLEOTIDE SEQUENCE</scope>
    <source>
        <strain evidence="2">MCA 3950</strain>
    </source>
</reference>
<gene>
    <name evidence="2" type="ORF">BT62DRAFT_933078</name>
</gene>
<dbReference type="EMBL" id="MU250537">
    <property type="protein sequence ID" value="KAG7445259.1"/>
    <property type="molecule type" value="Genomic_DNA"/>
</dbReference>
<evidence type="ECO:0000313" key="2">
    <source>
        <dbReference type="EMBL" id="KAG7445259.1"/>
    </source>
</evidence>
<accession>A0A9P7VSK7</accession>
<dbReference type="AlphaFoldDB" id="A0A9P7VSK7"/>
<dbReference type="Proteomes" id="UP000812287">
    <property type="component" value="Unassembled WGS sequence"/>
</dbReference>
<keyword evidence="3" id="KW-1185">Reference proteome</keyword>
<name>A0A9P7VSK7_9AGAR</name>
<evidence type="ECO:0000313" key="3">
    <source>
        <dbReference type="Proteomes" id="UP000812287"/>
    </source>
</evidence>
<organism evidence="2 3">
    <name type="scientific">Guyanagaster necrorhizus</name>
    <dbReference type="NCBI Taxonomy" id="856835"/>
    <lineage>
        <taxon>Eukaryota</taxon>
        <taxon>Fungi</taxon>
        <taxon>Dikarya</taxon>
        <taxon>Basidiomycota</taxon>
        <taxon>Agaricomycotina</taxon>
        <taxon>Agaricomycetes</taxon>
        <taxon>Agaricomycetidae</taxon>
        <taxon>Agaricales</taxon>
        <taxon>Marasmiineae</taxon>
        <taxon>Physalacriaceae</taxon>
        <taxon>Guyanagaster</taxon>
    </lineage>
</organism>
<comment type="caution">
    <text evidence="2">The sequence shown here is derived from an EMBL/GenBank/DDBJ whole genome shotgun (WGS) entry which is preliminary data.</text>
</comment>
<protein>
    <submittedName>
        <fullName evidence="2">Uncharacterized protein</fullName>
    </submittedName>
</protein>
<dbReference type="RefSeq" id="XP_043038759.1">
    <property type="nucleotide sequence ID" value="XM_043186484.1"/>
</dbReference>
<feature type="region of interest" description="Disordered" evidence="1">
    <location>
        <begin position="1"/>
        <end position="20"/>
    </location>
</feature>
<evidence type="ECO:0000256" key="1">
    <source>
        <dbReference type="SAM" id="MobiDB-lite"/>
    </source>
</evidence>
<proteinExistence type="predicted"/>
<dbReference type="GeneID" id="66108781"/>